<name>Q02WJ9_LACLS</name>
<proteinExistence type="predicted"/>
<reference evidence="2 3" key="1">
    <citation type="journal article" date="2006" name="Proc. Natl. Acad. Sci. U.S.A.">
        <title>Comparative genomics of the lactic acid bacteria.</title>
        <authorList>
            <person name="Makarova K."/>
            <person name="Slesarev A."/>
            <person name="Wolf Y."/>
            <person name="Sorokin A."/>
            <person name="Mirkin B."/>
            <person name="Koonin E."/>
            <person name="Pavlov A."/>
            <person name="Pavlova N."/>
            <person name="Karamychev V."/>
            <person name="Polouchine N."/>
            <person name="Shakhova V."/>
            <person name="Grigoriev I."/>
            <person name="Lou Y."/>
            <person name="Rohksar D."/>
            <person name="Lucas S."/>
            <person name="Huang K."/>
            <person name="Goodstein D.M."/>
            <person name="Hawkins T."/>
            <person name="Plengvidhya V."/>
            <person name="Welker D."/>
            <person name="Hughes J."/>
            <person name="Goh Y."/>
            <person name="Benson A."/>
            <person name="Baldwin K."/>
            <person name="Lee J.H."/>
            <person name="Diaz-Muniz I."/>
            <person name="Dosti B."/>
            <person name="Smeianov V."/>
            <person name="Wechter W."/>
            <person name="Barabote R."/>
            <person name="Lorca G."/>
            <person name="Altermann E."/>
            <person name="Barrangou R."/>
            <person name="Ganesan B."/>
            <person name="Xie Y."/>
            <person name="Rawsthorne H."/>
            <person name="Tamir D."/>
            <person name="Parker C."/>
            <person name="Breidt F."/>
            <person name="Broadbent J."/>
            <person name="Hutkins R."/>
            <person name="O'Sullivan D."/>
            <person name="Steele J."/>
            <person name="Unlu G."/>
            <person name="Saier M."/>
            <person name="Klaenhammer T."/>
            <person name="Richardson P."/>
            <person name="Kozyavkin S."/>
            <person name="Weimer B."/>
            <person name="Mills D."/>
        </authorList>
    </citation>
    <scope>NUCLEOTIDE SEQUENCE [LARGE SCALE GENOMIC DNA]</scope>
    <source>
        <strain evidence="2 3">SK11</strain>
    </source>
</reference>
<keyword evidence="1" id="KW-0812">Transmembrane</keyword>
<dbReference type="AlphaFoldDB" id="Q02WJ9"/>
<sequence>MKKETIISRVLMVVALFITFYFKELFPKLWLLFTLITALILRIYVSYRVKIKDKNSKK</sequence>
<evidence type="ECO:0000313" key="2">
    <source>
        <dbReference type="EMBL" id="ABJ73673.1"/>
    </source>
</evidence>
<accession>Q02WJ9</accession>
<keyword evidence="1" id="KW-0472">Membrane</keyword>
<dbReference type="HOGENOM" id="CLU_2973793_0_0_9"/>
<organism evidence="2 3">
    <name type="scientific">Lactococcus lactis subsp. cremoris (strain SK11)</name>
    <dbReference type="NCBI Taxonomy" id="272622"/>
    <lineage>
        <taxon>Bacteria</taxon>
        <taxon>Bacillati</taxon>
        <taxon>Bacillota</taxon>
        <taxon>Bacilli</taxon>
        <taxon>Lactobacillales</taxon>
        <taxon>Streptococcaceae</taxon>
        <taxon>Lactococcus</taxon>
        <taxon>Lactococcus cremoris subsp. cremoris</taxon>
    </lineage>
</organism>
<protein>
    <submittedName>
        <fullName evidence="2">Uncharacterized protein</fullName>
    </submittedName>
</protein>
<evidence type="ECO:0000256" key="1">
    <source>
        <dbReference type="SAM" id="Phobius"/>
    </source>
</evidence>
<evidence type="ECO:0000313" key="3">
    <source>
        <dbReference type="Proteomes" id="UP000000240"/>
    </source>
</evidence>
<dbReference type="KEGG" id="llc:LACR_2217"/>
<dbReference type="Proteomes" id="UP000000240">
    <property type="component" value="Chromosome"/>
</dbReference>
<feature type="transmembrane region" description="Helical" evidence="1">
    <location>
        <begin position="29"/>
        <end position="47"/>
    </location>
</feature>
<feature type="transmembrane region" description="Helical" evidence="1">
    <location>
        <begin position="7"/>
        <end position="23"/>
    </location>
</feature>
<keyword evidence="1" id="KW-1133">Transmembrane helix</keyword>
<dbReference type="EMBL" id="CP000425">
    <property type="protein sequence ID" value="ABJ73673.1"/>
    <property type="molecule type" value="Genomic_DNA"/>
</dbReference>
<gene>
    <name evidence="2" type="ordered locus">LACR_2217</name>
</gene>